<dbReference type="OrthoDB" id="9784339at2"/>
<evidence type="ECO:0000313" key="9">
    <source>
        <dbReference type="Proteomes" id="UP000095094"/>
    </source>
</evidence>
<gene>
    <name evidence="8" type="ORF">BCR25_08975</name>
</gene>
<proteinExistence type="inferred from homology"/>
<dbReference type="SUPFAM" id="SSF52788">
    <property type="entry name" value="Phosphotyrosine protein phosphatases I"/>
    <property type="match status" value="1"/>
</dbReference>
<evidence type="ECO:0000256" key="1">
    <source>
        <dbReference type="ARBA" id="ARBA00011063"/>
    </source>
</evidence>
<dbReference type="SMART" id="SM00226">
    <property type="entry name" value="LMWPc"/>
    <property type="match status" value="1"/>
</dbReference>
<dbReference type="PANTHER" id="PTHR11717:SF7">
    <property type="entry name" value="LOW MOLECULAR WEIGHT PHOSPHOTYROSINE PROTEIN PHOSPHATASE"/>
    <property type="match status" value="1"/>
</dbReference>
<feature type="active site" evidence="6">
    <location>
        <position position="14"/>
    </location>
</feature>
<feature type="active site" description="Proton donor" evidence="6">
    <location>
        <position position="125"/>
    </location>
</feature>
<evidence type="ECO:0000259" key="7">
    <source>
        <dbReference type="SMART" id="SM00226"/>
    </source>
</evidence>
<comment type="caution">
    <text evidence="8">The sequence shown here is derived from an EMBL/GenBank/DDBJ whole genome shotgun (WGS) entry which is preliminary data.</text>
</comment>
<evidence type="ECO:0000256" key="2">
    <source>
        <dbReference type="ARBA" id="ARBA00013064"/>
    </source>
</evidence>
<dbReference type="InterPro" id="IPR050438">
    <property type="entry name" value="LMW_PTPase"/>
</dbReference>
<evidence type="ECO:0000256" key="6">
    <source>
        <dbReference type="PIRSR" id="PIRSR617867-1"/>
    </source>
</evidence>
<dbReference type="InterPro" id="IPR023485">
    <property type="entry name" value="Ptyr_pPase"/>
</dbReference>
<protein>
    <recommendedName>
        <fullName evidence="2">protein-tyrosine-phosphatase</fullName>
        <ecNumber evidence="2">3.1.3.48</ecNumber>
    </recommendedName>
</protein>
<comment type="similarity">
    <text evidence="1">Belongs to the low molecular weight phosphotyrosine protein phosphatase family.</text>
</comment>
<dbReference type="InterPro" id="IPR017867">
    <property type="entry name" value="Tyr_phospatase_low_mol_wt"/>
</dbReference>
<dbReference type="GO" id="GO:0004725">
    <property type="term" value="F:protein tyrosine phosphatase activity"/>
    <property type="evidence" value="ECO:0007669"/>
    <property type="project" value="UniProtKB-EC"/>
</dbReference>
<dbReference type="AlphaFoldDB" id="A0A1E5GEB4"/>
<dbReference type="Proteomes" id="UP000095094">
    <property type="component" value="Unassembled WGS sequence"/>
</dbReference>
<feature type="active site" description="Nucleophile" evidence="6">
    <location>
        <position position="8"/>
    </location>
</feature>
<accession>A0A1E5GEB4</accession>
<dbReference type="Gene3D" id="3.40.50.2300">
    <property type="match status" value="1"/>
</dbReference>
<organism evidence="8 9">
    <name type="scientific">Enterococcus termitis</name>
    <dbReference type="NCBI Taxonomy" id="332950"/>
    <lineage>
        <taxon>Bacteria</taxon>
        <taxon>Bacillati</taxon>
        <taxon>Bacillota</taxon>
        <taxon>Bacilli</taxon>
        <taxon>Lactobacillales</taxon>
        <taxon>Enterococcaceae</taxon>
        <taxon>Enterococcus</taxon>
    </lineage>
</organism>
<keyword evidence="9" id="KW-1185">Reference proteome</keyword>
<dbReference type="RefSeq" id="WP_069664371.1">
    <property type="nucleotide sequence ID" value="NZ_JBHUJJ010000001.1"/>
</dbReference>
<keyword evidence="3" id="KW-0378">Hydrolase</keyword>
<dbReference type="EC" id="3.1.3.48" evidence="2"/>
<dbReference type="PATRIC" id="fig|332950.4.peg.4000"/>
<name>A0A1E5GEB4_9ENTE</name>
<dbReference type="EMBL" id="MIJY01000043">
    <property type="protein sequence ID" value="OEG10590.1"/>
    <property type="molecule type" value="Genomic_DNA"/>
</dbReference>
<dbReference type="CDD" id="cd16343">
    <property type="entry name" value="LMWPTP"/>
    <property type="match status" value="1"/>
</dbReference>
<evidence type="ECO:0000256" key="4">
    <source>
        <dbReference type="ARBA" id="ARBA00022912"/>
    </source>
</evidence>
<feature type="domain" description="Phosphotyrosine protein phosphatase I" evidence="7">
    <location>
        <begin position="2"/>
        <end position="149"/>
    </location>
</feature>
<dbReference type="InterPro" id="IPR036196">
    <property type="entry name" value="Ptyr_pPase_sf"/>
</dbReference>
<evidence type="ECO:0000256" key="3">
    <source>
        <dbReference type="ARBA" id="ARBA00022801"/>
    </source>
</evidence>
<dbReference type="Pfam" id="PF01451">
    <property type="entry name" value="LMWPc"/>
    <property type="match status" value="1"/>
</dbReference>
<evidence type="ECO:0000256" key="5">
    <source>
        <dbReference type="ARBA" id="ARBA00051722"/>
    </source>
</evidence>
<dbReference type="PANTHER" id="PTHR11717">
    <property type="entry name" value="LOW MOLECULAR WEIGHT PROTEIN TYROSINE PHOSPHATASE"/>
    <property type="match status" value="1"/>
</dbReference>
<sequence length="155" mass="17433">MRKVLFVCLGNICRSPMAEAIFREKLKAGNLEGQLAVASAATSHWEVGSSPHRGTQKILKEHGISFSGITATQIQTQDFAEYHLLIGMDAQNVEDLKQLSPTETEEKIHLFMERVPGKETVDVPDPYYTGDFEETYRLVDQGTDAWLRYLSEGKK</sequence>
<keyword evidence="4" id="KW-0904">Protein phosphatase</keyword>
<evidence type="ECO:0000313" key="8">
    <source>
        <dbReference type="EMBL" id="OEG10590.1"/>
    </source>
</evidence>
<reference evidence="9" key="1">
    <citation type="submission" date="2016-09" db="EMBL/GenBank/DDBJ databases">
        <authorList>
            <person name="Gulvik C.A."/>
        </authorList>
    </citation>
    <scope>NUCLEOTIDE SEQUENCE [LARGE SCALE GENOMIC DNA]</scope>
    <source>
        <strain evidence="9">LMG 8895</strain>
    </source>
</reference>
<dbReference type="PRINTS" id="PR00719">
    <property type="entry name" value="LMWPTPASE"/>
</dbReference>
<comment type="catalytic activity">
    <reaction evidence="5">
        <text>O-phospho-L-tyrosyl-[protein] + H2O = L-tyrosyl-[protein] + phosphate</text>
        <dbReference type="Rhea" id="RHEA:10684"/>
        <dbReference type="Rhea" id="RHEA-COMP:10136"/>
        <dbReference type="Rhea" id="RHEA-COMP:20101"/>
        <dbReference type="ChEBI" id="CHEBI:15377"/>
        <dbReference type="ChEBI" id="CHEBI:43474"/>
        <dbReference type="ChEBI" id="CHEBI:46858"/>
        <dbReference type="ChEBI" id="CHEBI:61978"/>
        <dbReference type="EC" id="3.1.3.48"/>
    </reaction>
</comment>